<proteinExistence type="inferred from homology"/>
<evidence type="ECO:0000256" key="3">
    <source>
        <dbReference type="ARBA" id="ARBA00047676"/>
    </source>
</evidence>
<dbReference type="FunFam" id="3.50.80.10:FF:000001">
    <property type="entry name" value="D-aminoacyl-tRNA deacylase"/>
    <property type="match status" value="1"/>
</dbReference>
<dbReference type="GO" id="GO:0005737">
    <property type="term" value="C:cytoplasm"/>
    <property type="evidence" value="ECO:0007669"/>
    <property type="project" value="UniProtKB-SubCell"/>
</dbReference>
<organism evidence="6 7">
    <name type="scientific">Gregarina niphandrodes</name>
    <name type="common">Septate eugregarine</name>
    <dbReference type="NCBI Taxonomy" id="110365"/>
    <lineage>
        <taxon>Eukaryota</taxon>
        <taxon>Sar</taxon>
        <taxon>Alveolata</taxon>
        <taxon>Apicomplexa</taxon>
        <taxon>Conoidasida</taxon>
        <taxon>Gregarinasina</taxon>
        <taxon>Eugregarinorida</taxon>
        <taxon>Gregarinidae</taxon>
        <taxon>Gregarina</taxon>
    </lineage>
</organism>
<dbReference type="Pfam" id="PF02580">
    <property type="entry name" value="Tyr_Deacylase"/>
    <property type="match status" value="1"/>
</dbReference>
<dbReference type="GO" id="GO:0000049">
    <property type="term" value="F:tRNA binding"/>
    <property type="evidence" value="ECO:0007669"/>
    <property type="project" value="UniProtKB-KW"/>
</dbReference>
<dbReference type="EC" id="3.1.1.96" evidence="2 5"/>
<dbReference type="PANTHER" id="PTHR10472:SF5">
    <property type="entry name" value="D-AMINOACYL-TRNA DEACYLASE 1"/>
    <property type="match status" value="1"/>
</dbReference>
<evidence type="ECO:0000256" key="2">
    <source>
        <dbReference type="ARBA" id="ARBA00013056"/>
    </source>
</evidence>
<sequence length="172" mass="19239">MRIVIQRCVKASVEVAGETVGSIGQGLMALIGIERNDTWIECEYCLRRLINGRYFDADPVLSEATRASGTREQVATKAWAKSVKDMDLEILIVSQFTLYGRLTKGSKPDFHKAMKAPQSEEMFNKCVQWVKDNYKPEKVQTGAFGRYMQVSLTNDGPVTIVLEQSAPEESTP</sequence>
<dbReference type="OMA" id="VFGADMK"/>
<evidence type="ECO:0000256" key="4">
    <source>
        <dbReference type="ARBA" id="ARBA00048018"/>
    </source>
</evidence>
<keyword evidence="5" id="KW-0378">Hydrolase</keyword>
<evidence type="ECO:0000313" key="7">
    <source>
        <dbReference type="Proteomes" id="UP000019763"/>
    </source>
</evidence>
<protein>
    <recommendedName>
        <fullName evidence="2 5">D-aminoacyl-tRNA deacylase</fullName>
        <ecNumber evidence="2 5">3.1.1.96</ecNumber>
    </recommendedName>
</protein>
<evidence type="ECO:0000313" key="6">
    <source>
        <dbReference type="EMBL" id="EZG55285.1"/>
    </source>
</evidence>
<name>A0A023B2Y6_GRENI</name>
<evidence type="ECO:0000256" key="5">
    <source>
        <dbReference type="RuleBase" id="RU003470"/>
    </source>
</evidence>
<keyword evidence="5" id="KW-0820">tRNA-binding</keyword>
<comment type="caution">
    <text evidence="6">The sequence shown here is derived from an EMBL/GenBank/DDBJ whole genome shotgun (WGS) entry which is preliminary data.</text>
</comment>
<keyword evidence="7" id="KW-1185">Reference proteome</keyword>
<dbReference type="SUPFAM" id="SSF69500">
    <property type="entry name" value="DTD-like"/>
    <property type="match status" value="1"/>
</dbReference>
<gene>
    <name evidence="6" type="ORF">GNI_115140</name>
</gene>
<comment type="catalytic activity">
    <reaction evidence="3">
        <text>glycyl-tRNA(Ala) + H2O = tRNA(Ala) + glycine + H(+)</text>
        <dbReference type="Rhea" id="RHEA:53744"/>
        <dbReference type="Rhea" id="RHEA-COMP:9657"/>
        <dbReference type="Rhea" id="RHEA-COMP:13640"/>
        <dbReference type="ChEBI" id="CHEBI:15377"/>
        <dbReference type="ChEBI" id="CHEBI:15378"/>
        <dbReference type="ChEBI" id="CHEBI:57305"/>
        <dbReference type="ChEBI" id="CHEBI:78442"/>
        <dbReference type="ChEBI" id="CHEBI:78522"/>
        <dbReference type="EC" id="3.1.1.96"/>
    </reaction>
</comment>
<dbReference type="Gene3D" id="3.50.80.10">
    <property type="entry name" value="D-tyrosyl-tRNA(Tyr) deacylase"/>
    <property type="match status" value="1"/>
</dbReference>
<dbReference type="Proteomes" id="UP000019763">
    <property type="component" value="Unassembled WGS sequence"/>
</dbReference>
<dbReference type="VEuPathDB" id="CryptoDB:GNI_115140"/>
<dbReference type="NCBIfam" id="TIGR00256">
    <property type="entry name" value="D-aminoacyl-tRNA deacylase"/>
    <property type="match status" value="1"/>
</dbReference>
<dbReference type="GO" id="GO:0106026">
    <property type="term" value="F:Gly-tRNA(Ala) deacylase activity"/>
    <property type="evidence" value="ECO:0007669"/>
    <property type="project" value="RHEA"/>
</dbReference>
<dbReference type="PANTHER" id="PTHR10472">
    <property type="entry name" value="D-TYROSYL-TRNA TYR DEACYLASE"/>
    <property type="match status" value="1"/>
</dbReference>
<dbReference type="EMBL" id="AFNH02000857">
    <property type="protein sequence ID" value="EZG55285.1"/>
    <property type="molecule type" value="Genomic_DNA"/>
</dbReference>
<dbReference type="GeneID" id="22914085"/>
<dbReference type="InterPro" id="IPR023509">
    <property type="entry name" value="DTD-like_sf"/>
</dbReference>
<comment type="subcellular location">
    <subcellularLocation>
        <location evidence="5">Cytoplasm</location>
    </subcellularLocation>
</comment>
<evidence type="ECO:0000256" key="1">
    <source>
        <dbReference type="ARBA" id="ARBA00009673"/>
    </source>
</evidence>
<keyword evidence="5" id="KW-0963">Cytoplasm</keyword>
<dbReference type="OrthoDB" id="275783at2759"/>
<dbReference type="eggNOG" id="KOG3323">
    <property type="taxonomic scope" value="Eukaryota"/>
</dbReference>
<accession>A0A023B2Y6</accession>
<keyword evidence="5" id="KW-0694">RNA-binding</keyword>
<dbReference type="InterPro" id="IPR003732">
    <property type="entry name" value="Daa-tRNA_deacyls_DTD"/>
</dbReference>
<dbReference type="AlphaFoldDB" id="A0A023B2Y6"/>
<reference evidence="6" key="1">
    <citation type="submission" date="2013-12" db="EMBL/GenBank/DDBJ databases">
        <authorList>
            <person name="Omoto C.K."/>
            <person name="Sibley D."/>
            <person name="Venepally P."/>
            <person name="Hadjithomas M."/>
            <person name="Karamycheva S."/>
            <person name="Brunk B."/>
            <person name="Roos D."/>
            <person name="Caler E."/>
            <person name="Lorenzi H."/>
        </authorList>
    </citation>
    <scope>NUCLEOTIDE SEQUENCE</scope>
</reference>
<dbReference type="RefSeq" id="XP_011131664.1">
    <property type="nucleotide sequence ID" value="XM_011133362.1"/>
</dbReference>
<dbReference type="GO" id="GO:0051500">
    <property type="term" value="F:D-tyrosyl-tRNA(Tyr) deacylase activity"/>
    <property type="evidence" value="ECO:0007669"/>
    <property type="project" value="TreeGrafter"/>
</dbReference>
<comment type="catalytic activity">
    <reaction evidence="4">
        <text>a D-aminoacyl-tRNA + H2O = a tRNA + a D-alpha-amino acid + H(+)</text>
        <dbReference type="Rhea" id="RHEA:13953"/>
        <dbReference type="Rhea" id="RHEA-COMP:10123"/>
        <dbReference type="Rhea" id="RHEA-COMP:10124"/>
        <dbReference type="ChEBI" id="CHEBI:15377"/>
        <dbReference type="ChEBI" id="CHEBI:15378"/>
        <dbReference type="ChEBI" id="CHEBI:59871"/>
        <dbReference type="ChEBI" id="CHEBI:78442"/>
        <dbReference type="ChEBI" id="CHEBI:79333"/>
        <dbReference type="EC" id="3.1.1.96"/>
    </reaction>
</comment>
<comment type="similarity">
    <text evidence="1 5">Belongs to the DTD family.</text>
</comment>